<dbReference type="HAMAP" id="MF_01057">
    <property type="entry name" value="tRNA_methyltr_TrmB"/>
    <property type="match status" value="1"/>
</dbReference>
<evidence type="ECO:0000256" key="3">
    <source>
        <dbReference type="ARBA" id="ARBA00022603"/>
    </source>
</evidence>
<feature type="binding site" evidence="9">
    <location>
        <begin position="206"/>
        <end position="209"/>
    </location>
    <ligand>
        <name>substrate</name>
    </ligand>
</feature>
<protein>
    <recommendedName>
        <fullName evidence="9">tRNA (guanine-N(7)-)-methyltransferase</fullName>
        <ecNumber evidence="9">2.1.1.33</ecNumber>
    </recommendedName>
    <alternativeName>
        <fullName evidence="9">tRNA (guanine(46)-N(7))-methyltransferase</fullName>
    </alternativeName>
    <alternativeName>
        <fullName evidence="9">tRNA(m7G46)-methyltransferase</fullName>
    </alternativeName>
</protein>
<evidence type="ECO:0000256" key="1">
    <source>
        <dbReference type="ARBA" id="ARBA00000142"/>
    </source>
</evidence>
<feature type="binding site" evidence="9">
    <location>
        <position position="110"/>
    </location>
    <ligand>
        <name>S-adenosyl-L-methionine</name>
        <dbReference type="ChEBI" id="CHEBI:59789"/>
    </ligand>
</feature>
<dbReference type="Pfam" id="PF02390">
    <property type="entry name" value="Methyltransf_4"/>
    <property type="match status" value="1"/>
</dbReference>
<keyword evidence="3 9" id="KW-0489">Methyltransferase</keyword>
<reference evidence="10 11" key="1">
    <citation type="submission" date="2018-01" db="EMBL/GenBank/DDBJ databases">
        <title>The draft genome sequence of Halioglobus japonicus S1-36.</title>
        <authorList>
            <person name="Du Z.-J."/>
            <person name="Shi M.-J."/>
        </authorList>
    </citation>
    <scope>NUCLEOTIDE SEQUENCE [LARGE SCALE GENOMIC DNA]</scope>
    <source>
        <strain evidence="10 11">S1-36</strain>
    </source>
</reference>
<dbReference type="InterPro" id="IPR029063">
    <property type="entry name" value="SAM-dependent_MTases_sf"/>
</dbReference>
<keyword evidence="4 9" id="KW-0808">Transferase</keyword>
<dbReference type="PROSITE" id="PS51625">
    <property type="entry name" value="SAM_MT_TRMB"/>
    <property type="match status" value="1"/>
</dbReference>
<dbReference type="EMBL" id="PKUR01000003">
    <property type="protein sequence ID" value="PLW85339.1"/>
    <property type="molecule type" value="Genomic_DNA"/>
</dbReference>
<feature type="binding site" evidence="9">
    <location>
        <position position="169"/>
    </location>
    <ligand>
        <name>substrate</name>
    </ligand>
</feature>
<dbReference type="FunFam" id="3.40.50.150:FF:000035">
    <property type="entry name" value="tRNA (guanine-N(7)-)-methyltransferase"/>
    <property type="match status" value="1"/>
</dbReference>
<evidence type="ECO:0000256" key="2">
    <source>
        <dbReference type="ARBA" id="ARBA00003015"/>
    </source>
</evidence>
<feature type="binding site" evidence="9">
    <location>
        <position position="133"/>
    </location>
    <ligand>
        <name>S-adenosyl-L-methionine</name>
        <dbReference type="ChEBI" id="CHEBI:59789"/>
    </ligand>
</feature>
<feature type="binding site" evidence="9">
    <location>
        <position position="58"/>
    </location>
    <ligand>
        <name>S-adenosyl-L-methionine</name>
        <dbReference type="ChEBI" id="CHEBI:59789"/>
    </ligand>
</feature>
<evidence type="ECO:0000256" key="5">
    <source>
        <dbReference type="ARBA" id="ARBA00022691"/>
    </source>
</evidence>
<dbReference type="PANTHER" id="PTHR23417:SF14">
    <property type="entry name" value="PENTACOTRIPEPTIDE-REPEAT REGION OF PRORP DOMAIN-CONTAINING PROTEIN"/>
    <property type="match status" value="1"/>
</dbReference>
<keyword evidence="5 9" id="KW-0949">S-adenosyl-L-methionine</keyword>
<comment type="caution">
    <text evidence="10">The sequence shown here is derived from an EMBL/GenBank/DDBJ whole genome shotgun (WGS) entry which is preliminary data.</text>
</comment>
<dbReference type="RefSeq" id="WP_084198157.1">
    <property type="nucleotide sequence ID" value="NZ_BMYL01000007.1"/>
</dbReference>
<comment type="pathway">
    <text evidence="7 9">tRNA modification; N(7)-methylguanine-tRNA biosynthesis.</text>
</comment>
<comment type="catalytic activity">
    <reaction evidence="1 9">
        <text>guanosine(46) in tRNA + S-adenosyl-L-methionine = N(7)-methylguanosine(46) in tRNA + S-adenosyl-L-homocysteine</text>
        <dbReference type="Rhea" id="RHEA:42708"/>
        <dbReference type="Rhea" id="RHEA-COMP:10188"/>
        <dbReference type="Rhea" id="RHEA-COMP:10189"/>
        <dbReference type="ChEBI" id="CHEBI:57856"/>
        <dbReference type="ChEBI" id="CHEBI:59789"/>
        <dbReference type="ChEBI" id="CHEBI:74269"/>
        <dbReference type="ChEBI" id="CHEBI:74480"/>
        <dbReference type="EC" id="2.1.1.33"/>
    </reaction>
</comment>
<dbReference type="SUPFAM" id="SSF53335">
    <property type="entry name" value="S-adenosyl-L-methionine-dependent methyltransferases"/>
    <property type="match status" value="1"/>
</dbReference>
<evidence type="ECO:0000256" key="9">
    <source>
        <dbReference type="HAMAP-Rule" id="MF_01057"/>
    </source>
</evidence>
<dbReference type="CDD" id="cd02440">
    <property type="entry name" value="AdoMet_MTases"/>
    <property type="match status" value="1"/>
</dbReference>
<dbReference type="Proteomes" id="UP000235162">
    <property type="component" value="Unassembled WGS sequence"/>
</dbReference>
<dbReference type="InterPro" id="IPR055361">
    <property type="entry name" value="tRNA_methyltr_TrmB_bact"/>
</dbReference>
<dbReference type="KEGG" id="hja:BST95_03360"/>
<dbReference type="PANTHER" id="PTHR23417">
    <property type="entry name" value="3-DEOXY-D-MANNO-OCTULOSONIC-ACID TRANSFERASE/TRNA GUANINE-N 7 - -METHYLTRANSFERASE"/>
    <property type="match status" value="1"/>
</dbReference>
<organism evidence="10 11">
    <name type="scientific">Halioglobus japonicus</name>
    <dbReference type="NCBI Taxonomy" id="930805"/>
    <lineage>
        <taxon>Bacteria</taxon>
        <taxon>Pseudomonadati</taxon>
        <taxon>Pseudomonadota</taxon>
        <taxon>Gammaproteobacteria</taxon>
        <taxon>Cellvibrionales</taxon>
        <taxon>Halieaceae</taxon>
        <taxon>Halioglobus</taxon>
    </lineage>
</organism>
<dbReference type="InterPro" id="IPR003358">
    <property type="entry name" value="tRNA_(Gua-N-7)_MeTrfase_Trmb"/>
</dbReference>
<comment type="caution">
    <text evidence="9">Lacks conserved residue(s) required for the propagation of feature annotation.</text>
</comment>
<dbReference type="Gene3D" id="3.40.50.150">
    <property type="entry name" value="Vaccinia Virus protein VP39"/>
    <property type="match status" value="1"/>
</dbReference>
<comment type="similarity">
    <text evidence="8 9">Belongs to the class I-like SAM-binding methyltransferase superfamily. TrmB family.</text>
</comment>
<sequence length="227" mass="25677">MSEQKHRPIRSFVLRTGRMTPGQERAYNENWERWGLEYSDGALDFAARFGRDGPRVLEIGFGMGASLVEMAAAAPEKNFVGIEVHKPGVGRLLHSMSEQGVDNIRVYCHDAVEVLRDCIADASLDTVQIFFPDPWHKKRHHKRRLVQPGFIADLTTKLKPGGILHLATDWENYAEQMLEVLSAAEGLENTSGAGHYAPRPEHRPLTKFEARGERLGHGVWDLLFRRL</sequence>
<feature type="binding site" evidence="9">
    <location>
        <position position="137"/>
    </location>
    <ligand>
        <name>substrate</name>
    </ligand>
</feature>
<dbReference type="NCBIfam" id="TIGR00091">
    <property type="entry name" value="tRNA (guanosine(46)-N7)-methyltransferase TrmB"/>
    <property type="match status" value="1"/>
</dbReference>
<dbReference type="GO" id="GO:0008176">
    <property type="term" value="F:tRNA (guanine(46)-N7)-methyltransferase activity"/>
    <property type="evidence" value="ECO:0007669"/>
    <property type="project" value="UniProtKB-UniRule"/>
</dbReference>
<keyword evidence="11" id="KW-1185">Reference proteome</keyword>
<dbReference type="EC" id="2.1.1.33" evidence="9"/>
<evidence type="ECO:0000256" key="7">
    <source>
        <dbReference type="ARBA" id="ARBA00060552"/>
    </source>
</evidence>
<evidence type="ECO:0000256" key="8">
    <source>
        <dbReference type="ARBA" id="ARBA00060767"/>
    </source>
</evidence>
<evidence type="ECO:0000256" key="4">
    <source>
        <dbReference type="ARBA" id="ARBA00022679"/>
    </source>
</evidence>
<evidence type="ECO:0000313" key="11">
    <source>
        <dbReference type="Proteomes" id="UP000235162"/>
    </source>
</evidence>
<dbReference type="GO" id="GO:0043527">
    <property type="term" value="C:tRNA methyltransferase complex"/>
    <property type="evidence" value="ECO:0007669"/>
    <property type="project" value="TreeGrafter"/>
</dbReference>
<comment type="function">
    <text evidence="2 9">Catalyzes the formation of N(7)-methylguanine at position 46 (m7G46) in tRNA.</text>
</comment>
<feature type="binding site" evidence="9">
    <location>
        <position position="83"/>
    </location>
    <ligand>
        <name>S-adenosyl-L-methionine</name>
        <dbReference type="ChEBI" id="CHEBI:59789"/>
    </ligand>
</feature>
<accession>A0AAP8MD30</accession>
<evidence type="ECO:0000313" key="10">
    <source>
        <dbReference type="EMBL" id="PLW85339.1"/>
    </source>
</evidence>
<proteinExistence type="inferred from homology"/>
<evidence type="ECO:0000256" key="6">
    <source>
        <dbReference type="ARBA" id="ARBA00022694"/>
    </source>
</evidence>
<name>A0AAP8MD30_9GAMM</name>
<gene>
    <name evidence="9" type="primary">trmB</name>
    <name evidence="10" type="ORF">C0029_11930</name>
</gene>
<keyword evidence="6 9" id="KW-0819">tRNA processing</keyword>
<dbReference type="AlphaFoldDB" id="A0AAP8MD30"/>